<dbReference type="EMBL" id="CP126224">
    <property type="protein sequence ID" value="WIA24130.1"/>
    <property type="molecule type" value="Genomic_DNA"/>
</dbReference>
<organism evidence="4 5">
    <name type="scientific">Tetradesmus obliquus</name>
    <name type="common">Green alga</name>
    <name type="synonym">Acutodesmus obliquus</name>
    <dbReference type="NCBI Taxonomy" id="3088"/>
    <lineage>
        <taxon>Eukaryota</taxon>
        <taxon>Viridiplantae</taxon>
        <taxon>Chlorophyta</taxon>
        <taxon>core chlorophytes</taxon>
        <taxon>Chlorophyceae</taxon>
        <taxon>CS clade</taxon>
        <taxon>Sphaeropleales</taxon>
        <taxon>Scenedesmaceae</taxon>
        <taxon>Tetradesmus</taxon>
    </lineage>
</organism>
<dbReference type="Proteomes" id="UP001244341">
    <property type="component" value="Chromosome 17b"/>
</dbReference>
<sequence>MGWRYRSALCACMLVALWVLMAGGTFVGAEDAHKLQGLHHRHLQQAPDRTTGLVYNAEKDTHGRRAFISPAQDQGKCAACVGFAFTAAAEAAVNVYLQQSWSKLNLSEQDVSFCKLWPRVDCTTGMTYEKLLENIIDKRLQKWTSRKCLPYNNGPAWSCGPADACASELPKEEEEDAAAQPAAAGSGAGVDAGAAQDGAVEELVDKASSLRLNAAALTQSQINDRDKWYKLLPPELKKMPHMRTHFNTMYAANADAAHEYVINAREQADQLVSRVNGQEFDLAKALSKPCAAGQLFAGEKAKNNPADVEGWLSSGSFYIAVKGVPEKWQFAYAFFTMLDVDARAVCFPDLKDTQPEQLLDGIYTWQDFCRGVLQ</sequence>
<reference evidence="4 5" key="1">
    <citation type="submission" date="2023-05" db="EMBL/GenBank/DDBJ databases">
        <title>A 100% complete, gapless, phased diploid assembly of the Scenedesmus obliquus UTEX 3031 genome.</title>
        <authorList>
            <person name="Biondi T.C."/>
            <person name="Hanschen E.R."/>
            <person name="Kwon T."/>
            <person name="Eng W."/>
            <person name="Kruse C.P.S."/>
            <person name="Koehler S.I."/>
            <person name="Kunde Y."/>
            <person name="Gleasner C.D."/>
            <person name="You Mak K.T."/>
            <person name="Polle J."/>
            <person name="Hovde B.T."/>
            <person name="Starkenburg S.R."/>
        </authorList>
    </citation>
    <scope>NUCLEOTIDE SEQUENCE [LARGE SCALE GENOMIC DNA]</scope>
    <source>
        <strain evidence="4 5">DOE0152z</strain>
    </source>
</reference>
<gene>
    <name evidence="4" type="ORF">OEZ85_013725</name>
</gene>
<dbReference type="Pfam" id="PF00112">
    <property type="entry name" value="Peptidase_C1"/>
    <property type="match status" value="1"/>
</dbReference>
<feature type="chain" id="PRO_5046408835" description="Peptidase C1A papain C-terminal domain-containing protein" evidence="2">
    <location>
        <begin position="25"/>
        <end position="374"/>
    </location>
</feature>
<evidence type="ECO:0000313" key="5">
    <source>
        <dbReference type="Proteomes" id="UP001244341"/>
    </source>
</evidence>
<dbReference type="Gene3D" id="3.90.70.10">
    <property type="entry name" value="Cysteine proteinases"/>
    <property type="match status" value="1"/>
</dbReference>
<evidence type="ECO:0000256" key="1">
    <source>
        <dbReference type="SAM" id="MobiDB-lite"/>
    </source>
</evidence>
<keyword evidence="5" id="KW-1185">Reference proteome</keyword>
<feature type="region of interest" description="Disordered" evidence="1">
    <location>
        <begin position="169"/>
        <end position="191"/>
    </location>
</feature>
<accession>A0ABY8US11</accession>
<protein>
    <recommendedName>
        <fullName evidence="3">Peptidase C1A papain C-terminal domain-containing protein</fullName>
    </recommendedName>
</protein>
<evidence type="ECO:0000313" key="4">
    <source>
        <dbReference type="EMBL" id="WIA24130.1"/>
    </source>
</evidence>
<feature type="compositionally biased region" description="Low complexity" evidence="1">
    <location>
        <begin position="178"/>
        <end position="191"/>
    </location>
</feature>
<dbReference type="InterPro" id="IPR038765">
    <property type="entry name" value="Papain-like_cys_pep_sf"/>
</dbReference>
<keyword evidence="2" id="KW-0732">Signal</keyword>
<dbReference type="SUPFAM" id="SSF54001">
    <property type="entry name" value="Cysteine proteinases"/>
    <property type="match status" value="1"/>
</dbReference>
<dbReference type="InterPro" id="IPR000668">
    <property type="entry name" value="Peptidase_C1A_C"/>
</dbReference>
<feature type="domain" description="Peptidase C1A papain C-terminal" evidence="3">
    <location>
        <begin position="64"/>
        <end position="162"/>
    </location>
</feature>
<proteinExistence type="predicted"/>
<feature type="signal peptide" evidence="2">
    <location>
        <begin position="1"/>
        <end position="24"/>
    </location>
</feature>
<name>A0ABY8US11_TETOB</name>
<evidence type="ECO:0000259" key="3">
    <source>
        <dbReference type="Pfam" id="PF00112"/>
    </source>
</evidence>
<evidence type="ECO:0000256" key="2">
    <source>
        <dbReference type="SAM" id="SignalP"/>
    </source>
</evidence>